<sequence>MFEQWMRSFFLFLAGQRLLNRLAKKVGLHLGARRFVAGESLSSVIQVAKQLNDQNLLVTMDHLGEFVKTNEEAEQMANHCVKTLHEINHNQVKGNLSLKLTSLGLDLDPEICQKHLTRILEVAEQNQIFVRIDMEDYTRLEKTFAIYQALRPRFSGFGLVIQAYLYRSEDDIKRLSTWKTNLRLVKGAYKESAKVAFPNKSDVDENYRKLIRLQLAQGNYAAIATHDPQIITYTKQVVKELNIPLDHYEFQMLYGIRPDLQQKLVAEGERVRVYVPYGEDWYGYFMRRLAERPANVAFVLRGVFHRKA</sequence>
<dbReference type="InterPro" id="IPR015659">
    <property type="entry name" value="Proline_oxidase"/>
</dbReference>
<dbReference type="SUPFAM" id="SSF51730">
    <property type="entry name" value="FAD-linked oxidoreductase"/>
    <property type="match status" value="1"/>
</dbReference>
<feature type="binding site" evidence="10">
    <location>
        <position position="200"/>
    </location>
    <ligand>
        <name>FAD</name>
        <dbReference type="ChEBI" id="CHEBI:57692"/>
    </ligand>
</feature>
<dbReference type="UniPathway" id="UPA00261">
    <property type="reaction ID" value="UER00373"/>
</dbReference>
<comment type="pathway">
    <text evidence="1">Amino-acid degradation; L-proline degradation into L-glutamate; L-glutamate from L-proline: step 1/2.</text>
</comment>
<evidence type="ECO:0000256" key="9">
    <source>
        <dbReference type="PIRSR" id="PIRSR000196-1"/>
    </source>
</evidence>
<name>A0A1M4TXA5_9BACL</name>
<feature type="binding site" evidence="9">
    <location>
        <position position="288"/>
    </location>
    <ligand>
        <name>substrate</name>
    </ligand>
</feature>
<dbReference type="EC" id="1.5.5.2" evidence="2"/>
<gene>
    <name evidence="12" type="ORF">SAMN05444392_101693</name>
</gene>
<dbReference type="InterPro" id="IPR002872">
    <property type="entry name" value="Proline_DH_dom"/>
</dbReference>
<feature type="binding site" evidence="10">
    <location>
        <position position="162"/>
    </location>
    <ligand>
        <name>FAD</name>
        <dbReference type="ChEBI" id="CHEBI:57692"/>
    </ligand>
</feature>
<keyword evidence="13" id="KW-1185">Reference proteome</keyword>
<dbReference type="InterPro" id="IPR029041">
    <property type="entry name" value="FAD-linked_oxidoreductase-like"/>
</dbReference>
<comment type="cofactor">
    <cofactor evidence="10">
        <name>FAD</name>
        <dbReference type="ChEBI" id="CHEBI:57692"/>
    </cofactor>
    <text evidence="10">Binds 1 FAD per subunit.</text>
</comment>
<keyword evidence="6" id="KW-0560">Oxidoreductase</keyword>
<feature type="binding site" evidence="10">
    <location>
        <begin position="225"/>
        <end position="226"/>
    </location>
    <ligand>
        <name>FAD</name>
        <dbReference type="ChEBI" id="CHEBI:57692"/>
    </ligand>
</feature>
<keyword evidence="5 10" id="KW-0274">FAD</keyword>
<evidence type="ECO:0000256" key="10">
    <source>
        <dbReference type="PIRSR" id="PIRSR000196-2"/>
    </source>
</evidence>
<evidence type="ECO:0000313" key="12">
    <source>
        <dbReference type="EMBL" id="SHE49078.1"/>
    </source>
</evidence>
<keyword evidence="3" id="KW-0285">Flavoprotein</keyword>
<dbReference type="GO" id="GO:0010133">
    <property type="term" value="P:L-proline catabolic process to L-glutamate"/>
    <property type="evidence" value="ECO:0007669"/>
    <property type="project" value="UniProtKB-UniPathway"/>
</dbReference>
<evidence type="ECO:0000256" key="4">
    <source>
        <dbReference type="ARBA" id="ARBA00022741"/>
    </source>
</evidence>
<feature type="binding site" evidence="10">
    <location>
        <begin position="186"/>
        <end position="188"/>
    </location>
    <ligand>
        <name>FAD</name>
        <dbReference type="ChEBI" id="CHEBI:57692"/>
    </ligand>
</feature>
<feature type="domain" description="Proline dehydrogenase" evidence="11">
    <location>
        <begin position="45"/>
        <end position="299"/>
    </location>
</feature>
<reference evidence="12 13" key="1">
    <citation type="submission" date="2016-11" db="EMBL/GenBank/DDBJ databases">
        <authorList>
            <person name="Jaros S."/>
            <person name="Januszkiewicz K."/>
            <person name="Wedrychowicz H."/>
        </authorList>
    </citation>
    <scope>NUCLEOTIDE SEQUENCE [LARGE SCALE GENOMIC DNA]</scope>
    <source>
        <strain evidence="12 13">DSM 44666</strain>
    </source>
</reference>
<evidence type="ECO:0000259" key="11">
    <source>
        <dbReference type="Pfam" id="PF01619"/>
    </source>
</evidence>
<dbReference type="Proteomes" id="UP000184476">
    <property type="component" value="Unassembled WGS sequence"/>
</dbReference>
<evidence type="ECO:0000256" key="8">
    <source>
        <dbReference type="ARBA" id="ARBA00048779"/>
    </source>
</evidence>
<dbReference type="RefSeq" id="WP_073151987.1">
    <property type="nucleotide sequence ID" value="NZ_FQVL01000001.1"/>
</dbReference>
<feature type="binding site" evidence="9">
    <location>
        <position position="287"/>
    </location>
    <ligand>
        <name>substrate</name>
    </ligand>
</feature>
<dbReference type="OrthoDB" id="9773461at2"/>
<evidence type="ECO:0000256" key="2">
    <source>
        <dbReference type="ARBA" id="ARBA00012695"/>
    </source>
</evidence>
<dbReference type="Gene3D" id="3.20.20.220">
    <property type="match status" value="1"/>
</dbReference>
<evidence type="ECO:0000313" key="13">
    <source>
        <dbReference type="Proteomes" id="UP000184476"/>
    </source>
</evidence>
<dbReference type="PANTHER" id="PTHR13914:SF0">
    <property type="entry name" value="PROLINE DEHYDROGENASE 1, MITOCHONDRIAL"/>
    <property type="match status" value="1"/>
</dbReference>
<organism evidence="12 13">
    <name type="scientific">Seinonella peptonophila</name>
    <dbReference type="NCBI Taxonomy" id="112248"/>
    <lineage>
        <taxon>Bacteria</taxon>
        <taxon>Bacillati</taxon>
        <taxon>Bacillota</taxon>
        <taxon>Bacilli</taxon>
        <taxon>Bacillales</taxon>
        <taxon>Thermoactinomycetaceae</taxon>
        <taxon>Seinonella</taxon>
    </lineage>
</organism>
<feature type="binding site" evidence="9">
    <location>
        <position position="99"/>
    </location>
    <ligand>
        <name>substrate</name>
    </ligand>
</feature>
<dbReference type="PANTHER" id="PTHR13914">
    <property type="entry name" value="PROLINE OXIDASE"/>
    <property type="match status" value="1"/>
</dbReference>
<dbReference type="STRING" id="112248.SAMN05444392_101693"/>
<evidence type="ECO:0000256" key="1">
    <source>
        <dbReference type="ARBA" id="ARBA00004739"/>
    </source>
</evidence>
<dbReference type="GO" id="GO:0000166">
    <property type="term" value="F:nucleotide binding"/>
    <property type="evidence" value="ECO:0007669"/>
    <property type="project" value="UniProtKB-KW"/>
</dbReference>
<protein>
    <recommendedName>
        <fullName evidence="2">proline dehydrogenase</fullName>
        <ecNumber evidence="2">1.5.5.2</ecNumber>
    </recommendedName>
</protein>
<evidence type="ECO:0000256" key="3">
    <source>
        <dbReference type="ARBA" id="ARBA00022630"/>
    </source>
</evidence>
<dbReference type="InterPro" id="IPR008219">
    <property type="entry name" value="PRODH_bac_arc"/>
</dbReference>
<keyword evidence="7" id="KW-0642">Proline metabolism</keyword>
<comment type="catalytic activity">
    <reaction evidence="8">
        <text>L-proline + a quinone = (S)-1-pyrroline-5-carboxylate + a quinol + H(+)</text>
        <dbReference type="Rhea" id="RHEA:23784"/>
        <dbReference type="ChEBI" id="CHEBI:15378"/>
        <dbReference type="ChEBI" id="CHEBI:17388"/>
        <dbReference type="ChEBI" id="CHEBI:24646"/>
        <dbReference type="ChEBI" id="CHEBI:60039"/>
        <dbReference type="ChEBI" id="CHEBI:132124"/>
        <dbReference type="EC" id="1.5.5.2"/>
    </reaction>
</comment>
<dbReference type="GO" id="GO:0004657">
    <property type="term" value="F:proline dehydrogenase activity"/>
    <property type="evidence" value="ECO:0007669"/>
    <property type="project" value="UniProtKB-EC"/>
</dbReference>
<evidence type="ECO:0000256" key="5">
    <source>
        <dbReference type="ARBA" id="ARBA00022827"/>
    </source>
</evidence>
<keyword evidence="4 10" id="KW-0547">Nucleotide-binding</keyword>
<dbReference type="Pfam" id="PF01619">
    <property type="entry name" value="Pro_dh"/>
    <property type="match status" value="1"/>
</dbReference>
<evidence type="ECO:0000256" key="7">
    <source>
        <dbReference type="ARBA" id="ARBA00023062"/>
    </source>
</evidence>
<proteinExistence type="predicted"/>
<dbReference type="AlphaFoldDB" id="A0A1M4TXA5"/>
<accession>A0A1M4TXA5</accession>
<evidence type="ECO:0000256" key="6">
    <source>
        <dbReference type="ARBA" id="ARBA00023002"/>
    </source>
</evidence>
<feature type="binding site" evidence="10">
    <location>
        <position position="134"/>
    </location>
    <ligand>
        <name>FAD</name>
        <dbReference type="ChEBI" id="CHEBI:57692"/>
    </ligand>
</feature>
<dbReference type="PIRSF" id="PIRSF000196">
    <property type="entry name" value="Pro_dehydrog"/>
    <property type="match status" value="1"/>
</dbReference>
<dbReference type="EMBL" id="FQVL01000001">
    <property type="protein sequence ID" value="SHE49078.1"/>
    <property type="molecule type" value="Genomic_DNA"/>
</dbReference>